<comment type="caution">
    <text evidence="1">The sequence shown here is derived from an EMBL/GenBank/DDBJ whole genome shotgun (WGS) entry which is preliminary data.</text>
</comment>
<dbReference type="InterPro" id="IPR023393">
    <property type="entry name" value="START-like_dom_sf"/>
</dbReference>
<accession>A0A086A722</accession>
<dbReference type="OrthoDB" id="2355173at2"/>
<dbReference type="SUPFAM" id="SSF55961">
    <property type="entry name" value="Bet v1-like"/>
    <property type="match status" value="1"/>
</dbReference>
<dbReference type="Gene3D" id="3.30.530.20">
    <property type="match status" value="1"/>
</dbReference>
<sequence length="142" mass="16313">METLSYEIEIEAAPERIWGVLWGDITYRQWTTAFTEGSFYEGTLEEGSIVKFFDPKNNGMYSRVEKNEPGKEMKFLHLGEIYDGVEAPQEWGEATETYILEETESGTTLTCTIQTPAEFKDFFEENFPKALGIIKNLSENQL</sequence>
<dbReference type="AlphaFoldDB" id="A0A086A722"/>
<reference evidence="1 2" key="1">
    <citation type="submission" date="2014-07" db="EMBL/GenBank/DDBJ databases">
        <title>Genome of Chryseobacterium soli DSM 19298.</title>
        <authorList>
            <person name="Stropko S.J."/>
            <person name="Pipes S.E."/>
            <person name="Newman J."/>
        </authorList>
    </citation>
    <scope>NUCLEOTIDE SEQUENCE [LARGE SCALE GENOMIC DNA]</scope>
    <source>
        <strain evidence="1 2">DSM 19298</strain>
    </source>
</reference>
<proteinExistence type="predicted"/>
<evidence type="ECO:0000313" key="1">
    <source>
        <dbReference type="EMBL" id="KFF12486.1"/>
    </source>
</evidence>
<dbReference type="EMBL" id="JPRH01000004">
    <property type="protein sequence ID" value="KFF12486.1"/>
    <property type="molecule type" value="Genomic_DNA"/>
</dbReference>
<protein>
    <submittedName>
        <fullName evidence="1">ATPase</fullName>
    </submittedName>
</protein>
<organism evidence="1 2">
    <name type="scientific">Chryseobacterium soli</name>
    <dbReference type="NCBI Taxonomy" id="445961"/>
    <lineage>
        <taxon>Bacteria</taxon>
        <taxon>Pseudomonadati</taxon>
        <taxon>Bacteroidota</taxon>
        <taxon>Flavobacteriia</taxon>
        <taxon>Flavobacteriales</taxon>
        <taxon>Weeksellaceae</taxon>
        <taxon>Chryseobacterium group</taxon>
        <taxon>Chryseobacterium</taxon>
    </lineage>
</organism>
<evidence type="ECO:0000313" key="2">
    <source>
        <dbReference type="Proteomes" id="UP000028705"/>
    </source>
</evidence>
<dbReference type="RefSeq" id="WP_034711709.1">
    <property type="nucleotide sequence ID" value="NZ_JAODPJ010000011.1"/>
</dbReference>
<gene>
    <name evidence="1" type="ORF">IW15_13175</name>
</gene>
<dbReference type="Proteomes" id="UP000028705">
    <property type="component" value="Unassembled WGS sequence"/>
</dbReference>
<dbReference type="STRING" id="445961.IW15_13175"/>
<name>A0A086A722_9FLAO</name>
<dbReference type="eggNOG" id="COG3832">
    <property type="taxonomic scope" value="Bacteria"/>
</dbReference>
<keyword evidence="2" id="KW-1185">Reference proteome</keyword>